<reference evidence="1 2" key="1">
    <citation type="submission" date="2019-04" db="EMBL/GenBank/DDBJ databases">
        <title>Fungal friends and foes A comparative genomics study of 23 Aspergillus species from section Flavi.</title>
        <authorList>
            <consortium name="DOE Joint Genome Institute"/>
            <person name="Kjaerbolling I."/>
            <person name="Vesth T.C."/>
            <person name="Frisvad J.C."/>
            <person name="Nybo J.L."/>
            <person name="Theobald S."/>
            <person name="Kildgaard S."/>
            <person name="Petersen T.I."/>
            <person name="Kuo A."/>
            <person name="Sato A."/>
            <person name="Lyhne E.K."/>
            <person name="Kogle M.E."/>
            <person name="Wiebenga A."/>
            <person name="Kun R.S."/>
            <person name="Lubbers R.J."/>
            <person name="Makela M.R."/>
            <person name="Barry K."/>
            <person name="Chovatia M."/>
            <person name="Clum A."/>
            <person name="Daum C."/>
            <person name="Haridas S."/>
            <person name="He G."/>
            <person name="LaButti K."/>
            <person name="Lipzen A."/>
            <person name="Mondo S."/>
            <person name="Pangilinan J."/>
            <person name="Riley R."/>
            <person name="Salamov A."/>
            <person name="Simmons B.A."/>
            <person name="Magnuson J.K."/>
            <person name="Henrissat B."/>
            <person name="Mortensen U.H."/>
            <person name="Larsen T.O."/>
            <person name="De vries R.P."/>
            <person name="Grigoriev I.V."/>
            <person name="Machida M."/>
            <person name="Baker S.E."/>
            <person name="Andersen M.R."/>
        </authorList>
    </citation>
    <scope>NUCLEOTIDE SEQUENCE [LARGE SCALE GENOMIC DNA]</scope>
    <source>
        <strain evidence="1 2">CBS 117635</strain>
    </source>
</reference>
<gene>
    <name evidence="1" type="ORF">BDV30DRAFT_245054</name>
</gene>
<dbReference type="InterPro" id="IPR027417">
    <property type="entry name" value="P-loop_NTPase"/>
</dbReference>
<name>A0A5N6INE6_9EURO</name>
<evidence type="ECO:0000313" key="2">
    <source>
        <dbReference type="Proteomes" id="UP000326289"/>
    </source>
</evidence>
<proteinExistence type="predicted"/>
<dbReference type="AlphaFoldDB" id="A0A5N6INE6"/>
<dbReference type="EMBL" id="ML732947">
    <property type="protein sequence ID" value="KAB8266643.1"/>
    <property type="molecule type" value="Genomic_DNA"/>
</dbReference>
<protein>
    <recommendedName>
        <fullName evidence="3">Helicase C-terminal domain-containing protein</fullName>
    </recommendedName>
</protein>
<dbReference type="Gene3D" id="3.40.50.300">
    <property type="entry name" value="P-loop containing nucleotide triphosphate hydrolases"/>
    <property type="match status" value="1"/>
</dbReference>
<sequence length="361" mass="40719">MESILPFVPTDAEQQHPLTREYLSSAGNLATANLQSHRSNQGQSGSNWCIKEVNTVRAIPITDVDPKRIVPEKHFPKGDDQKLTRTQSYPWGHPAYAFLLEVMKQSGKWADLKTEQGRALLKLIEVCYFELPTADSRGPLQGNRIVHWPLPADLFNGSKYAWGKLDPWPSDSSDLPRFTFPAVPLEVRYAFAVALSKSWMVNKPKSLNSSCAVADFEKQGAVYYMISQHHADVFLTVVEFDDRYIAYLQEEREDIPIEGLTGCIRAIGLNLHRSCALEVQMEGARNLNTELQSAGRLGRMGQTKPQKIFLLHQDYTVSAYLRWLNLEKAQALISAAMKPELEVILEQMEDEIQRAETEGTG</sequence>
<organism evidence="1 2">
    <name type="scientific">Aspergillus minisclerotigenes</name>
    <dbReference type="NCBI Taxonomy" id="656917"/>
    <lineage>
        <taxon>Eukaryota</taxon>
        <taxon>Fungi</taxon>
        <taxon>Dikarya</taxon>
        <taxon>Ascomycota</taxon>
        <taxon>Pezizomycotina</taxon>
        <taxon>Eurotiomycetes</taxon>
        <taxon>Eurotiomycetidae</taxon>
        <taxon>Eurotiales</taxon>
        <taxon>Aspergillaceae</taxon>
        <taxon>Aspergillus</taxon>
        <taxon>Aspergillus subgen. Circumdati</taxon>
    </lineage>
</organism>
<accession>A0A5N6INE6</accession>
<evidence type="ECO:0000313" key="1">
    <source>
        <dbReference type="EMBL" id="KAB8266643.1"/>
    </source>
</evidence>
<evidence type="ECO:0008006" key="3">
    <source>
        <dbReference type="Google" id="ProtNLM"/>
    </source>
</evidence>
<dbReference type="SUPFAM" id="SSF52540">
    <property type="entry name" value="P-loop containing nucleoside triphosphate hydrolases"/>
    <property type="match status" value="1"/>
</dbReference>
<dbReference type="Proteomes" id="UP000326289">
    <property type="component" value="Unassembled WGS sequence"/>
</dbReference>
<keyword evidence="2" id="KW-1185">Reference proteome</keyword>